<dbReference type="Proteomes" id="UP000196435">
    <property type="component" value="Unassembled WGS sequence"/>
</dbReference>
<evidence type="ECO:0000313" key="4">
    <source>
        <dbReference type="Proteomes" id="UP000196435"/>
    </source>
</evidence>
<proteinExistence type="predicted"/>
<dbReference type="EMBL" id="FTLG01000045">
    <property type="protein sequence ID" value="SIP72232.1"/>
    <property type="molecule type" value="Genomic_DNA"/>
</dbReference>
<reference evidence="2 5" key="3">
    <citation type="journal article" date="2017" name="Nat. Microbiol.">
        <title>Natural product diversity associated with the nematode symbionts Photorhabdus and Xenorhabdus.</title>
        <authorList>
            <person name="Tobias N.J."/>
            <person name="Wolff H."/>
            <person name="Djahanschiri B."/>
            <person name="Grundmann F."/>
            <person name="Kronenwerth M."/>
            <person name="Shi Y.M."/>
            <person name="Simonyi S."/>
            <person name="Grun P."/>
            <person name="Shapiro-Ilan D."/>
            <person name="Pidot S.J."/>
            <person name="Stinear T.P."/>
            <person name="Ebersberger I."/>
            <person name="Bode H.B."/>
        </authorList>
    </citation>
    <scope>NUCLEOTIDE SEQUENCE [LARGE SCALE GENOMIC DNA]</scope>
    <source>
        <strain evidence="2 5">DSM 16336</strain>
    </source>
</reference>
<dbReference type="RefSeq" id="WP_086955448.1">
    <property type="nucleotide sequence ID" value="NZ_NIBU01000011.1"/>
</dbReference>
<sequence>MKNIGIKKSKYFYNAMVTIFLIAFSINSTYACPGGGSEKEMIGYVGQVYYHANSGDVLFWLTSYPRHFDLMALPSINTEAGKVMAYTVLQAQLNGSEVKFTCKDDKVSNLIITTQ</sequence>
<evidence type="ECO:0000313" key="2">
    <source>
        <dbReference type="EMBL" id="PHM36871.1"/>
    </source>
</evidence>
<feature type="signal peptide" evidence="1">
    <location>
        <begin position="1"/>
        <end position="31"/>
    </location>
</feature>
<name>A0A1N6MTS6_9GAMM</name>
<protein>
    <submittedName>
        <fullName evidence="3">Uncharacterized protein</fullName>
    </submittedName>
</protein>
<gene>
    <name evidence="2" type="ORF">Xinn_01405</name>
    <name evidence="3" type="ORF">XIS1_1390005</name>
</gene>
<evidence type="ECO:0000313" key="5">
    <source>
        <dbReference type="Proteomes" id="UP000224871"/>
    </source>
</evidence>
<reference evidence="4" key="2">
    <citation type="submission" date="2016-12" db="EMBL/GenBank/DDBJ databases">
        <authorList>
            <person name="Gaudriault S."/>
        </authorList>
    </citation>
    <scope>NUCLEOTIDE SEQUENCE [LARGE SCALE GENOMIC DNA]</scope>
    <source>
        <strain evidence="4">HGB1681 (deposited as PTA-6826 in the American Type Culture Collection)</strain>
    </source>
</reference>
<feature type="chain" id="PRO_5012116677" evidence="1">
    <location>
        <begin position="32"/>
        <end position="115"/>
    </location>
</feature>
<keyword evidence="5" id="KW-1185">Reference proteome</keyword>
<dbReference type="EMBL" id="NIBU01000011">
    <property type="protein sequence ID" value="PHM36871.1"/>
    <property type="molecule type" value="Genomic_DNA"/>
</dbReference>
<evidence type="ECO:0000313" key="3">
    <source>
        <dbReference type="EMBL" id="SIP72232.1"/>
    </source>
</evidence>
<accession>A0A1N6MTS6</accession>
<keyword evidence="1" id="KW-0732">Signal</keyword>
<dbReference type="AlphaFoldDB" id="A0A1N6MTS6"/>
<dbReference type="Proteomes" id="UP000224871">
    <property type="component" value="Unassembled WGS sequence"/>
</dbReference>
<dbReference type="PROSITE" id="PS51257">
    <property type="entry name" value="PROKAR_LIPOPROTEIN"/>
    <property type="match status" value="1"/>
</dbReference>
<reference evidence="3" key="1">
    <citation type="submission" date="2016-12" db="EMBL/GenBank/DDBJ databases">
        <authorList>
            <person name="Song W.-J."/>
            <person name="Kurnit D.M."/>
        </authorList>
    </citation>
    <scope>NUCLEOTIDE SEQUENCE [LARGE SCALE GENOMIC DNA]</scope>
    <source>
        <strain evidence="3">HGB1681</strain>
    </source>
</reference>
<organism evidence="3 4">
    <name type="scientific">Xenorhabdus innexi</name>
    <dbReference type="NCBI Taxonomy" id="290109"/>
    <lineage>
        <taxon>Bacteria</taxon>
        <taxon>Pseudomonadati</taxon>
        <taxon>Pseudomonadota</taxon>
        <taxon>Gammaproteobacteria</taxon>
        <taxon>Enterobacterales</taxon>
        <taxon>Morganellaceae</taxon>
        <taxon>Xenorhabdus</taxon>
    </lineage>
</organism>
<evidence type="ECO:0000256" key="1">
    <source>
        <dbReference type="SAM" id="SignalP"/>
    </source>
</evidence>